<dbReference type="Pfam" id="PF13177">
    <property type="entry name" value="DNA_pol3_delta2"/>
    <property type="match status" value="1"/>
</dbReference>
<evidence type="ECO:0000313" key="11">
    <source>
        <dbReference type="Proteomes" id="UP001064489"/>
    </source>
</evidence>
<evidence type="ECO:0000259" key="7">
    <source>
        <dbReference type="Pfam" id="PF12169"/>
    </source>
</evidence>
<dbReference type="InterPro" id="IPR054506">
    <property type="entry name" value="DnaA_N-like_STI"/>
</dbReference>
<keyword evidence="2" id="KW-0479">Metal-binding</keyword>
<evidence type="ECO:0000256" key="3">
    <source>
        <dbReference type="ARBA" id="ARBA00022741"/>
    </source>
</evidence>
<keyword evidence="5" id="KW-0067">ATP-binding</keyword>
<dbReference type="SUPFAM" id="SSF48019">
    <property type="entry name" value="post-AAA+ oligomerization domain-like"/>
    <property type="match status" value="1"/>
</dbReference>
<dbReference type="Gene3D" id="3.40.50.300">
    <property type="entry name" value="P-loop containing nucleotide triphosphate hydrolases"/>
    <property type="match status" value="1"/>
</dbReference>
<dbReference type="GO" id="GO:0003677">
    <property type="term" value="F:DNA binding"/>
    <property type="evidence" value="ECO:0007669"/>
    <property type="project" value="InterPro"/>
</dbReference>
<dbReference type="GO" id="GO:0046872">
    <property type="term" value="F:metal ion binding"/>
    <property type="evidence" value="ECO:0007669"/>
    <property type="project" value="UniProtKB-KW"/>
</dbReference>
<name>A0AAD5JTB3_ACENE</name>
<reference evidence="10" key="1">
    <citation type="journal article" date="2022" name="Plant J.">
        <title>Strategies of tolerance reflected in two North American maple genomes.</title>
        <authorList>
            <person name="McEvoy S.L."/>
            <person name="Sezen U.U."/>
            <person name="Trouern-Trend A."/>
            <person name="McMahon S.M."/>
            <person name="Schaberg P.G."/>
            <person name="Yang J."/>
            <person name="Wegrzyn J.L."/>
            <person name="Swenson N.G."/>
        </authorList>
    </citation>
    <scope>NUCLEOTIDE SEQUENCE</scope>
    <source>
        <strain evidence="10">91603</strain>
    </source>
</reference>
<dbReference type="EMBL" id="JAJSOW010000001">
    <property type="protein sequence ID" value="KAI9200164.1"/>
    <property type="molecule type" value="Genomic_DNA"/>
</dbReference>
<dbReference type="CDD" id="cd18137">
    <property type="entry name" value="HLD_clamp_pol_III_gamma_tau"/>
    <property type="match status" value="1"/>
</dbReference>
<feature type="domain" description="DNA polymerase III gamma subunit" evidence="7">
    <location>
        <begin position="353"/>
        <end position="474"/>
    </location>
</feature>
<keyword evidence="4" id="KW-0862">Zinc</keyword>
<dbReference type="GO" id="GO:0005524">
    <property type="term" value="F:ATP binding"/>
    <property type="evidence" value="ECO:0007669"/>
    <property type="project" value="UniProtKB-KW"/>
</dbReference>
<comment type="similarity">
    <text evidence="1">Belongs to the DnaX/STICHEL family.</text>
</comment>
<evidence type="ECO:0000256" key="2">
    <source>
        <dbReference type="ARBA" id="ARBA00022723"/>
    </source>
</evidence>
<evidence type="ECO:0000259" key="8">
    <source>
        <dbReference type="Pfam" id="PF22608"/>
    </source>
</evidence>
<evidence type="ECO:0000256" key="4">
    <source>
        <dbReference type="ARBA" id="ARBA00022833"/>
    </source>
</evidence>
<evidence type="ECO:0000256" key="5">
    <source>
        <dbReference type="ARBA" id="ARBA00022840"/>
    </source>
</evidence>
<proteinExistence type="inferred from homology"/>
<dbReference type="AlphaFoldDB" id="A0AAD5JTB3"/>
<evidence type="ECO:0008006" key="12">
    <source>
        <dbReference type="Google" id="ProtNLM"/>
    </source>
</evidence>
<keyword evidence="3" id="KW-0547">Nucleotide-binding</keyword>
<dbReference type="Proteomes" id="UP001064489">
    <property type="component" value="Chromosome 9"/>
</dbReference>
<reference evidence="10" key="2">
    <citation type="submission" date="2023-02" db="EMBL/GenBank/DDBJ databases">
        <authorList>
            <person name="Swenson N.G."/>
            <person name="Wegrzyn J.L."/>
            <person name="Mcevoy S.L."/>
        </authorList>
    </citation>
    <scope>NUCLEOTIDE SEQUENCE</scope>
    <source>
        <strain evidence="10">91603</strain>
        <tissue evidence="10">Leaf</tissue>
    </source>
</reference>
<dbReference type="InterPro" id="IPR008921">
    <property type="entry name" value="DNA_pol3_clamp-load_cplx_C"/>
</dbReference>
<evidence type="ECO:0000313" key="10">
    <source>
        <dbReference type="EMBL" id="KAI9200164.1"/>
    </source>
</evidence>
<keyword evidence="11" id="KW-1185">Reference proteome</keyword>
<keyword evidence="6" id="KW-0175">Coiled coil</keyword>
<dbReference type="PANTHER" id="PTHR11669:SF51">
    <property type="entry name" value="AAA+ ATPASE DOMAIN-CONTAINING PROTEIN"/>
    <property type="match status" value="1"/>
</dbReference>
<accession>A0AAD5JTB3</accession>
<sequence>MAGHNFKKEYPDILQLHQRQDCPSNKDKFCQSFYSAAMEHSFLTPSSSKKVPVMLNDDNNTKRNGWSIPWHWSRTRKVTSKRSINDHNEMTAGCSHDQVFPRVQEDNIYNSGLSRHDTQLDNTKDFNTSLGHKYQPKAFKDIVGHEIIVKAVSKAAQIKKVANLYLFYGSSGNGKTSTARIFSMALHCDSVLPSKPCWSCRGCSRSLYITDLCSGSRTTGFQKIRTLLQNTSFMPAVPGFKVFIIEECHLLTAEAWGELLCMIEGSYGSTLVFVLITEDPTTIPKIVSSRCQKFCFSKLKDMDVTLKLAKIIAQEDIEIETEALKLIVAKAEGSLREAENILDQLTLLGGRITSSMVQQIVGLAPQDKLVNLLSIALSGDIEGTIISTRQLIATGVEAHALVSQLVSLITDTLSNAVILTPDSSSLPCTSKYNKLTNNHSERLSYALKILVEIEKEPRSSINQTTWIFMALLHMTRQDFADRTSTGTALPRDIMLPSGEKSNTESECILCQNLSHNKTDTFSNLDCIRDMENIWYNMLGKIQSKYMKEFLYCQVKLASLTVSSAKVIVHLMFKRPEDKLAAQMSEESISRALTDAIGCPVTINMSIEPVDLETIQDTVSTSKNLIAGHGHSGQQERALFPPEFVYNRNSEAPMHHTHQNPSSPSDNNLRQIKLKHRKPTSQEQETCPTEELEAATTWPHQMLTFSGVLLEDKQLGATSDPKMNPLARFHIDKDCIIKPEKAKHRRLSLSSIQQSDASVEPYSQDILFENANKEKESRARKNLKLRCSSFRAYDDHHSQDSARNILYRSWSCKEILCQGKPKLRHVRHNP</sequence>
<dbReference type="GO" id="GO:0005663">
    <property type="term" value="C:DNA replication factor C complex"/>
    <property type="evidence" value="ECO:0007669"/>
    <property type="project" value="TreeGrafter"/>
</dbReference>
<dbReference type="Pfam" id="PF23007">
    <property type="entry name" value="DnaA_N-like_STI"/>
    <property type="match status" value="1"/>
</dbReference>
<dbReference type="Gene3D" id="1.20.272.10">
    <property type="match status" value="1"/>
</dbReference>
<dbReference type="GO" id="GO:0006281">
    <property type="term" value="P:DNA repair"/>
    <property type="evidence" value="ECO:0007669"/>
    <property type="project" value="TreeGrafter"/>
</dbReference>
<evidence type="ECO:0000256" key="6">
    <source>
        <dbReference type="ARBA" id="ARBA00023054"/>
    </source>
</evidence>
<dbReference type="GO" id="GO:0009360">
    <property type="term" value="C:DNA polymerase III complex"/>
    <property type="evidence" value="ECO:0007669"/>
    <property type="project" value="InterPro"/>
</dbReference>
<dbReference type="Gene3D" id="1.10.8.60">
    <property type="match status" value="1"/>
</dbReference>
<dbReference type="InterPro" id="IPR045085">
    <property type="entry name" value="HLD_clamp_pol_III_gamma_tau"/>
</dbReference>
<protein>
    <recommendedName>
        <fullName evidence="12">DNA polymerase III gamma subunit domain-containing protein</fullName>
    </recommendedName>
</protein>
<feature type="domain" description="STICHEL DnaA-N-like alpha-beta" evidence="9">
    <location>
        <begin position="528"/>
        <end position="605"/>
    </location>
</feature>
<dbReference type="Pfam" id="PF12169">
    <property type="entry name" value="DNA_pol3_gamma3"/>
    <property type="match status" value="1"/>
</dbReference>
<dbReference type="InterPro" id="IPR012763">
    <property type="entry name" value="DNA_pol_III_sug/sutau_N"/>
</dbReference>
<dbReference type="GO" id="GO:0006261">
    <property type="term" value="P:DNA-templated DNA replication"/>
    <property type="evidence" value="ECO:0007669"/>
    <property type="project" value="TreeGrafter"/>
</dbReference>
<dbReference type="InterPro" id="IPR027417">
    <property type="entry name" value="P-loop_NTPase"/>
</dbReference>
<dbReference type="InterPro" id="IPR022754">
    <property type="entry name" value="DNA_pol_III_gamma-3"/>
</dbReference>
<evidence type="ECO:0000256" key="1">
    <source>
        <dbReference type="ARBA" id="ARBA00006360"/>
    </source>
</evidence>
<dbReference type="NCBIfam" id="TIGR02397">
    <property type="entry name" value="dnaX_nterm"/>
    <property type="match status" value="1"/>
</dbReference>
<evidence type="ECO:0000259" key="9">
    <source>
        <dbReference type="Pfam" id="PF23007"/>
    </source>
</evidence>
<feature type="domain" description="DNA polymerase III subunit gamma/tau helical lid" evidence="8">
    <location>
        <begin position="306"/>
        <end position="345"/>
    </location>
</feature>
<dbReference type="InterPro" id="IPR050238">
    <property type="entry name" value="DNA_Rep/Repair_Clamp_Loader"/>
</dbReference>
<dbReference type="GO" id="GO:0003887">
    <property type="term" value="F:DNA-directed DNA polymerase activity"/>
    <property type="evidence" value="ECO:0007669"/>
    <property type="project" value="InterPro"/>
</dbReference>
<comment type="caution">
    <text evidence="10">The sequence shown here is derived from an EMBL/GenBank/DDBJ whole genome shotgun (WGS) entry which is preliminary data.</text>
</comment>
<dbReference type="GO" id="GO:0003689">
    <property type="term" value="F:DNA clamp loader activity"/>
    <property type="evidence" value="ECO:0007669"/>
    <property type="project" value="TreeGrafter"/>
</dbReference>
<dbReference type="Pfam" id="PF22608">
    <property type="entry name" value="DNAX_ATPase_lid"/>
    <property type="match status" value="1"/>
</dbReference>
<dbReference type="SUPFAM" id="SSF52540">
    <property type="entry name" value="P-loop containing nucleoside triphosphate hydrolases"/>
    <property type="match status" value="1"/>
</dbReference>
<gene>
    <name evidence="10" type="ORF">LWI28_003578</name>
</gene>
<dbReference type="PANTHER" id="PTHR11669">
    <property type="entry name" value="REPLICATION FACTOR C / DNA POLYMERASE III GAMMA-TAU SUBUNIT"/>
    <property type="match status" value="1"/>
</dbReference>
<organism evidence="10 11">
    <name type="scientific">Acer negundo</name>
    <name type="common">Box elder</name>
    <dbReference type="NCBI Taxonomy" id="4023"/>
    <lineage>
        <taxon>Eukaryota</taxon>
        <taxon>Viridiplantae</taxon>
        <taxon>Streptophyta</taxon>
        <taxon>Embryophyta</taxon>
        <taxon>Tracheophyta</taxon>
        <taxon>Spermatophyta</taxon>
        <taxon>Magnoliopsida</taxon>
        <taxon>eudicotyledons</taxon>
        <taxon>Gunneridae</taxon>
        <taxon>Pentapetalae</taxon>
        <taxon>rosids</taxon>
        <taxon>malvids</taxon>
        <taxon>Sapindales</taxon>
        <taxon>Sapindaceae</taxon>
        <taxon>Hippocastanoideae</taxon>
        <taxon>Acereae</taxon>
        <taxon>Acer</taxon>
    </lineage>
</organism>